<dbReference type="InterPro" id="IPR006140">
    <property type="entry name" value="D-isomer_DH_NAD-bd"/>
</dbReference>
<name>A0A100I408_ASPNG</name>
<dbReference type="VEuPathDB" id="FungiDB:ASPNIDRAFT2_1162633"/>
<dbReference type="GO" id="GO:0004672">
    <property type="term" value="F:protein kinase activity"/>
    <property type="evidence" value="ECO:0007669"/>
    <property type="project" value="InterPro"/>
</dbReference>
<evidence type="ECO:0000313" key="5">
    <source>
        <dbReference type="EMBL" id="GAQ34335.1"/>
    </source>
</evidence>
<dbReference type="VEuPathDB" id="FungiDB:An01g09770"/>
<dbReference type="InterPro" id="IPR008271">
    <property type="entry name" value="Ser/Thr_kinase_AS"/>
</dbReference>
<dbReference type="InterPro" id="IPR058205">
    <property type="entry name" value="D-LDH-like"/>
</dbReference>
<evidence type="ECO:0000256" key="1">
    <source>
        <dbReference type="ARBA" id="ARBA00005854"/>
    </source>
</evidence>
<dbReference type="Pfam" id="PF02826">
    <property type="entry name" value="2-Hacid_dh_C"/>
    <property type="match status" value="1"/>
</dbReference>
<dbReference type="SUPFAM" id="SSF51735">
    <property type="entry name" value="NAD(P)-binding Rossmann-fold domains"/>
    <property type="match status" value="1"/>
</dbReference>
<keyword evidence="2" id="KW-0560">Oxidoreductase</keyword>
<reference evidence="6" key="1">
    <citation type="journal article" date="2016" name="Genome Announc.">
        <title>Draft genome sequence of Aspergillus niger strain An76.</title>
        <authorList>
            <person name="Gong W."/>
            <person name="Cheng Z."/>
            <person name="Zhang H."/>
            <person name="Liu L."/>
            <person name="Gao P."/>
            <person name="Wang L."/>
        </authorList>
    </citation>
    <scope>NUCLEOTIDE SEQUENCE [LARGE SCALE GENOMIC DNA]</scope>
    <source>
        <strain evidence="6">An76</strain>
    </source>
</reference>
<dbReference type="VEuPathDB" id="FungiDB:ATCC64974_15510"/>
<feature type="domain" description="Protein kinase" evidence="4">
    <location>
        <begin position="368"/>
        <end position="675"/>
    </location>
</feature>
<organism evidence="5 6">
    <name type="scientific">Aspergillus niger</name>
    <dbReference type="NCBI Taxonomy" id="5061"/>
    <lineage>
        <taxon>Eukaryota</taxon>
        <taxon>Fungi</taxon>
        <taxon>Dikarya</taxon>
        <taxon>Ascomycota</taxon>
        <taxon>Pezizomycotina</taxon>
        <taxon>Eurotiomycetes</taxon>
        <taxon>Eurotiomycetidae</taxon>
        <taxon>Eurotiales</taxon>
        <taxon>Aspergillaceae</taxon>
        <taxon>Aspergillus</taxon>
        <taxon>Aspergillus subgen. Circumdati</taxon>
    </lineage>
</organism>
<dbReference type="GO" id="GO:0005524">
    <property type="term" value="F:ATP binding"/>
    <property type="evidence" value="ECO:0007669"/>
    <property type="project" value="InterPro"/>
</dbReference>
<protein>
    <submittedName>
        <fullName evidence="5">D-lactate dehydrogenase</fullName>
    </submittedName>
</protein>
<dbReference type="PaxDb" id="5061-CADANGAP00000949"/>
<dbReference type="Pfam" id="PF00389">
    <property type="entry name" value="2-Hacid_dh"/>
    <property type="match status" value="1"/>
</dbReference>
<evidence type="ECO:0000256" key="3">
    <source>
        <dbReference type="ARBA" id="ARBA00023027"/>
    </source>
</evidence>
<dbReference type="InterPro" id="IPR006139">
    <property type="entry name" value="D-isomer_2_OHA_DH_cat_dom"/>
</dbReference>
<dbReference type="VEuPathDB" id="FungiDB:M747DRAFT_242449"/>
<dbReference type="InterPro" id="IPR029753">
    <property type="entry name" value="D-isomer_DH_CS"/>
</dbReference>
<evidence type="ECO:0000259" key="4">
    <source>
        <dbReference type="PROSITE" id="PS50011"/>
    </source>
</evidence>
<dbReference type="Gene3D" id="1.10.510.10">
    <property type="entry name" value="Transferase(Phosphotransferase) domain 1"/>
    <property type="match status" value="1"/>
</dbReference>
<evidence type="ECO:0000256" key="2">
    <source>
        <dbReference type="ARBA" id="ARBA00023002"/>
    </source>
</evidence>
<proteinExistence type="inferred from homology"/>
<keyword evidence="3" id="KW-0520">NAD</keyword>
<dbReference type="Pfam" id="PF00069">
    <property type="entry name" value="Pkinase"/>
    <property type="match status" value="1"/>
</dbReference>
<dbReference type="OrthoDB" id="4062651at2759"/>
<dbReference type="InterPro" id="IPR000719">
    <property type="entry name" value="Prot_kinase_dom"/>
</dbReference>
<dbReference type="InterPro" id="IPR036291">
    <property type="entry name" value="NAD(P)-bd_dom_sf"/>
</dbReference>
<dbReference type="SUPFAM" id="SSF56112">
    <property type="entry name" value="Protein kinase-like (PK-like)"/>
    <property type="match status" value="1"/>
</dbReference>
<dbReference type="GO" id="GO:0008720">
    <property type="term" value="F:D-lactate dehydrogenase (NAD+) activity"/>
    <property type="evidence" value="ECO:0007669"/>
    <property type="project" value="TreeGrafter"/>
</dbReference>
<dbReference type="PROSITE" id="PS00108">
    <property type="entry name" value="PROTEIN_KINASE_ST"/>
    <property type="match status" value="1"/>
</dbReference>
<dbReference type="Proteomes" id="UP000068243">
    <property type="component" value="Unassembled WGS sequence"/>
</dbReference>
<dbReference type="SUPFAM" id="SSF52283">
    <property type="entry name" value="Formate/glycerate dehydrogenase catalytic domain-like"/>
    <property type="match status" value="1"/>
</dbReference>
<comment type="similarity">
    <text evidence="1">Belongs to the D-isomer specific 2-hydroxyacid dehydrogenase family.</text>
</comment>
<dbReference type="CDD" id="cd12183">
    <property type="entry name" value="LDH_like_2"/>
    <property type="match status" value="1"/>
</dbReference>
<sequence length="678" mass="75734">MKLTLFSAKSYDTHYFNQTLQTFHPDLTTITAHPFALTSSTVSLARSSDAVCVFVNDTLDATVLHALHSYGVRAILLRCAGFNNIDLPVAEALGFFVANVPSYSPEAVAEFAVALIQTLNRKTHRAYNRVREGNFNLEGFLGQTLAGKTVGVVGLGRIGMAFARIMKGFGCVLLGADPYGGEEFEKEIGGSYVGMDELLGRSDVVSLHCPLTEGTRHLINAESLAKLKRGAMVVNTSRGGLIHTRDAVQALKDGRLGGLALDVYEEEGDLFYNDHSAEIIHDDTLMRLMTFPNVLVCGHQAFFTREALSEIAQVSLNNLEDWAKKRSFVRPFKTRAYSALVSSRLPSYRSIVSSRLHRRASTIPTSSIHADEYIGQSGRHYKVERVLQEESSPPRQVLLATAGDQRFILKYIHEVNFEDLQDVNRRLHNNASHVRLAQDIISEKSMFVFEYLTGHLLHLAQKDLSLGIRKKLLKEALLGIAEMHDKDIVHTDIKADNFFVNWKQSDNGITIDKVQLGDLEDAVYIPPGSSMLGKQAGNWMWRSPEAHARGRVNKPSDIFSFALVCIYVVHKRVIFAVGDDELDEGIDRLAIVIERQISYFADKDGFHGFLEYLGDNPWASVFNITLSGFNQDNPVRPFSLWQGVNDDFKSLICAMTNLDPRRRITARQALAHEWFDGV</sequence>
<dbReference type="GO" id="GO:0051287">
    <property type="term" value="F:NAD binding"/>
    <property type="evidence" value="ECO:0007669"/>
    <property type="project" value="InterPro"/>
</dbReference>
<dbReference type="Gene3D" id="3.40.50.720">
    <property type="entry name" value="NAD(P)-binding Rossmann-like Domain"/>
    <property type="match status" value="2"/>
</dbReference>
<dbReference type="VEuPathDB" id="FungiDB:M747DRAFT_297878"/>
<dbReference type="EMBL" id="BCMY01000001">
    <property type="protein sequence ID" value="GAQ34335.1"/>
    <property type="molecule type" value="Genomic_DNA"/>
</dbReference>
<comment type="caution">
    <text evidence="5">The sequence shown here is derived from an EMBL/GenBank/DDBJ whole genome shotgun (WGS) entry which is preliminary data.</text>
</comment>
<gene>
    <name evidence="5" type="ORF">ABL_00642</name>
</gene>
<dbReference type="VEuPathDB" id="FungiDB:An01g09780"/>
<dbReference type="SMART" id="SM00220">
    <property type="entry name" value="S_TKc"/>
    <property type="match status" value="1"/>
</dbReference>
<dbReference type="PANTHER" id="PTHR43026:SF1">
    <property type="entry name" value="2-HYDROXYACID DEHYDROGENASE HOMOLOG 1-RELATED"/>
    <property type="match status" value="1"/>
</dbReference>
<dbReference type="InterPro" id="IPR011009">
    <property type="entry name" value="Kinase-like_dom_sf"/>
</dbReference>
<evidence type="ECO:0000313" key="6">
    <source>
        <dbReference type="Proteomes" id="UP000068243"/>
    </source>
</evidence>
<dbReference type="PANTHER" id="PTHR43026">
    <property type="entry name" value="2-HYDROXYACID DEHYDROGENASE HOMOLOG 1-RELATED"/>
    <property type="match status" value="1"/>
</dbReference>
<dbReference type="PROSITE" id="PS00670">
    <property type="entry name" value="D_2_HYDROXYACID_DH_2"/>
    <property type="match status" value="1"/>
</dbReference>
<dbReference type="AlphaFoldDB" id="A0A100I408"/>
<accession>A0A100I408</accession>
<dbReference type="PROSITE" id="PS50011">
    <property type="entry name" value="PROTEIN_KINASE_DOM"/>
    <property type="match status" value="1"/>
</dbReference>